<dbReference type="InterPro" id="IPR055357">
    <property type="entry name" value="LRR_At1g61320_AtMIF1"/>
</dbReference>
<feature type="domain" description="At1g61320/AtMIF1 LRR" evidence="1">
    <location>
        <begin position="65"/>
        <end position="405"/>
    </location>
</feature>
<accession>A0A368Q701</accession>
<proteinExistence type="predicted"/>
<evidence type="ECO:0000259" key="1">
    <source>
        <dbReference type="Pfam" id="PF23622"/>
    </source>
</evidence>
<reference evidence="2" key="2">
    <citation type="submission" date="2015-07" db="EMBL/GenBank/DDBJ databases">
        <authorList>
            <person name="Noorani M."/>
        </authorList>
    </citation>
    <scope>NUCLEOTIDE SEQUENCE</scope>
    <source>
        <strain evidence="2">Yugu1</strain>
    </source>
</reference>
<dbReference type="InterPro" id="IPR053772">
    <property type="entry name" value="At1g61320/At1g61330-like"/>
</dbReference>
<gene>
    <name evidence="2" type="ORF">SETIT_2G374800v2</name>
</gene>
<dbReference type="OrthoDB" id="673865at2759"/>
<dbReference type="Gene3D" id="3.80.10.10">
    <property type="entry name" value="Ribonuclease Inhibitor"/>
    <property type="match status" value="1"/>
</dbReference>
<organism evidence="2">
    <name type="scientific">Setaria italica</name>
    <name type="common">Foxtail millet</name>
    <name type="synonym">Panicum italicum</name>
    <dbReference type="NCBI Taxonomy" id="4555"/>
    <lineage>
        <taxon>Eukaryota</taxon>
        <taxon>Viridiplantae</taxon>
        <taxon>Streptophyta</taxon>
        <taxon>Embryophyta</taxon>
        <taxon>Tracheophyta</taxon>
        <taxon>Spermatophyta</taxon>
        <taxon>Magnoliopsida</taxon>
        <taxon>Liliopsida</taxon>
        <taxon>Poales</taxon>
        <taxon>Poaceae</taxon>
        <taxon>PACMAD clade</taxon>
        <taxon>Panicoideae</taxon>
        <taxon>Panicodae</taxon>
        <taxon>Paniceae</taxon>
        <taxon>Cenchrinae</taxon>
        <taxon>Setaria</taxon>
    </lineage>
</organism>
<name>A0A368Q701_SETIT</name>
<sequence length="410" mass="46304">MYSYIISPRDSSNISHALYAIPIALKDIWCHVLMPMRDAARAACLSHAFLRSWRCHPNLTLIWALLKPGIEKLNLYLYKKYNFPCSLFSDGVRNSIRDLQLDTCVFRPTSELGPLRRLTSLNLSSVRITGDELECLLSNSLALEQLELYSCKEVIFLNIPCVLQQLNRLTVLDCYRLQTVECKAPNISIIDFSGDNIKLSFGQLLKMKELDMHQSDAVCYACAELPSIMPNLETLLIGSGIEVVNAPITKFLYLKHLTILISERTFSPPYNYFSLVYFFDASPSLETFFLDVPHEDVKHESVFGASSHLGELPEQQHNCLKIVEIIGFSSAKSLVELTCCIVKNAVSLECLTLDTLRISGEANKTCWPISNDELKEASRAVVAIRMYIEHRVAPTSKLTVLEPCTRCHSR</sequence>
<dbReference type="SUPFAM" id="SSF52047">
    <property type="entry name" value="RNI-like"/>
    <property type="match status" value="1"/>
</dbReference>
<protein>
    <recommendedName>
        <fullName evidence="1">At1g61320/AtMIF1 LRR domain-containing protein</fullName>
    </recommendedName>
</protein>
<dbReference type="PANTHER" id="PTHR34145">
    <property type="entry name" value="OS02G0105600 PROTEIN"/>
    <property type="match status" value="1"/>
</dbReference>
<evidence type="ECO:0000313" key="2">
    <source>
        <dbReference type="EMBL" id="RCV13797.1"/>
    </source>
</evidence>
<dbReference type="EMBL" id="CM003529">
    <property type="protein sequence ID" value="RCV13797.1"/>
    <property type="molecule type" value="Genomic_DNA"/>
</dbReference>
<reference evidence="2" key="1">
    <citation type="journal article" date="2012" name="Nat. Biotechnol.">
        <title>Reference genome sequence of the model plant Setaria.</title>
        <authorList>
            <person name="Bennetzen J.L."/>
            <person name="Schmutz J."/>
            <person name="Wang H."/>
            <person name="Percifield R."/>
            <person name="Hawkins J."/>
            <person name="Pontaroli A.C."/>
            <person name="Estep M."/>
            <person name="Feng L."/>
            <person name="Vaughn J.N."/>
            <person name="Grimwood J."/>
            <person name="Jenkins J."/>
            <person name="Barry K."/>
            <person name="Lindquist E."/>
            <person name="Hellsten U."/>
            <person name="Deshpande S."/>
            <person name="Wang X."/>
            <person name="Wu X."/>
            <person name="Mitros T."/>
            <person name="Triplett J."/>
            <person name="Yang X."/>
            <person name="Ye C.Y."/>
            <person name="Mauro-Herrera M."/>
            <person name="Wang L."/>
            <person name="Li P."/>
            <person name="Sharma M."/>
            <person name="Sharma R."/>
            <person name="Ronald P.C."/>
            <person name="Panaud O."/>
            <person name="Kellogg E.A."/>
            <person name="Brutnell T.P."/>
            <person name="Doust A.N."/>
            <person name="Tuskan G.A."/>
            <person name="Rokhsar D."/>
            <person name="Devos K.M."/>
        </authorList>
    </citation>
    <scope>NUCLEOTIDE SEQUENCE [LARGE SCALE GENOMIC DNA]</scope>
    <source>
        <strain evidence="2">Yugu1</strain>
    </source>
</reference>
<dbReference type="PANTHER" id="PTHR34145:SF52">
    <property type="entry name" value="OS02G0105800 PROTEIN"/>
    <property type="match status" value="1"/>
</dbReference>
<dbReference type="Pfam" id="PF23622">
    <property type="entry name" value="LRR_At1g61320_AtMIF1"/>
    <property type="match status" value="1"/>
</dbReference>
<dbReference type="InterPro" id="IPR032675">
    <property type="entry name" value="LRR_dom_sf"/>
</dbReference>
<dbReference type="AlphaFoldDB" id="A0A368Q701"/>